<feature type="region of interest" description="Disordered" evidence="1">
    <location>
        <begin position="271"/>
        <end position="311"/>
    </location>
</feature>
<evidence type="ECO:0000256" key="1">
    <source>
        <dbReference type="SAM" id="MobiDB-lite"/>
    </source>
</evidence>
<proteinExistence type="predicted"/>
<accession>A0A1V0SEZ8</accession>
<name>A0A1V0SEZ8_9VIRU</name>
<organism evidence="3">
    <name type="scientific">Hokovirus HKV1</name>
    <dbReference type="NCBI Taxonomy" id="1977638"/>
    <lineage>
        <taxon>Viruses</taxon>
        <taxon>Varidnaviria</taxon>
        <taxon>Bamfordvirae</taxon>
        <taxon>Nucleocytoviricota</taxon>
        <taxon>Megaviricetes</taxon>
        <taxon>Imitervirales</taxon>
        <taxon>Mimiviridae</taxon>
        <taxon>Klosneuvirinae</taxon>
        <taxon>Hokovirus</taxon>
    </lineage>
</organism>
<protein>
    <recommendedName>
        <fullName evidence="2">Bacteriophage T5 Orf172 DNA-binding domain-containing protein</fullName>
    </recommendedName>
</protein>
<dbReference type="Pfam" id="PF10544">
    <property type="entry name" value="T5orf172"/>
    <property type="match status" value="1"/>
</dbReference>
<dbReference type="InterPro" id="IPR018306">
    <property type="entry name" value="Phage_T5_Orf172_DNA-bd"/>
</dbReference>
<gene>
    <name evidence="3" type="ORF">Hokovirus_1_174</name>
</gene>
<feature type="domain" description="Bacteriophage T5 Orf172 DNA-binding" evidence="2">
    <location>
        <begin position="137"/>
        <end position="216"/>
    </location>
</feature>
<reference evidence="3" key="1">
    <citation type="journal article" date="2017" name="Science">
        <title>Giant viruses with an expanded complement of translation system components.</title>
        <authorList>
            <person name="Schulz F."/>
            <person name="Yutin N."/>
            <person name="Ivanova N.N."/>
            <person name="Ortega D.R."/>
            <person name="Lee T.K."/>
            <person name="Vierheilig J."/>
            <person name="Daims H."/>
            <person name="Horn M."/>
            <person name="Wagner M."/>
            <person name="Jensen G.J."/>
            <person name="Kyrpides N.C."/>
            <person name="Koonin E.V."/>
            <person name="Woyke T."/>
        </authorList>
    </citation>
    <scope>NUCLEOTIDE SEQUENCE</scope>
    <source>
        <strain evidence="3">HKV1</strain>
    </source>
</reference>
<evidence type="ECO:0000259" key="2">
    <source>
        <dbReference type="Pfam" id="PF10544"/>
    </source>
</evidence>
<evidence type="ECO:0000313" key="3">
    <source>
        <dbReference type="EMBL" id="ARF10295.1"/>
    </source>
</evidence>
<dbReference type="EMBL" id="KY684103">
    <property type="protein sequence ID" value="ARF10295.1"/>
    <property type="molecule type" value="Genomic_DNA"/>
</dbReference>
<sequence length="311" mass="36954">MKLKEFLKIYTAIPNKFIDGYYKFYEMCEANKFGIEGSIITNYLDIQNLRKFYSRIREKYNLNDDYIIKKYTIRKPDDTRRVEYYFSFDCFEKICMQSRTNKGNIVRDYFITLRKFIAYYHEHFANAINNLVKTKNYVYIILVNKNKNIFKFGRTENIKNRLYSYATGKEKHPDILFIMAVENSKVVENCVKLFAKNNQYKNNKELYKIDFDTLKKLSFDCASISNKLNTITKNKKDFDAYIVYDSKLDASFIDLQGKTIGLEQGKTIKKSSKKLSKKLGRKQSKKQSKKASKKQSKKLSKKTRRKLSKNK</sequence>